<protein>
    <submittedName>
        <fullName evidence="1">Putative transcriptional regulator</fullName>
    </submittedName>
</protein>
<name>A0A081BNF8_9BACT</name>
<reference evidence="1" key="1">
    <citation type="journal article" date="2015" name="PeerJ">
        <title>First genomic representation of candidate bacterial phylum KSB3 points to enhanced environmental sensing as a trigger of wastewater bulking.</title>
        <authorList>
            <person name="Sekiguchi Y."/>
            <person name="Ohashi A."/>
            <person name="Parks D.H."/>
            <person name="Yamauchi T."/>
            <person name="Tyson G.W."/>
            <person name="Hugenholtz P."/>
        </authorList>
    </citation>
    <scope>NUCLEOTIDE SEQUENCE [LARGE SCALE GENOMIC DNA]</scope>
</reference>
<dbReference type="Proteomes" id="UP000030700">
    <property type="component" value="Unassembled WGS sequence"/>
</dbReference>
<evidence type="ECO:0000313" key="1">
    <source>
        <dbReference type="EMBL" id="GAK51924.1"/>
    </source>
</evidence>
<accession>A0A081BNF8</accession>
<proteinExistence type="predicted"/>
<dbReference type="InterPro" id="IPR009387">
    <property type="entry name" value="HigB-2"/>
</dbReference>
<dbReference type="STRING" id="1499966.U14_03170"/>
<keyword evidence="2" id="KW-1185">Reference proteome</keyword>
<dbReference type="HOGENOM" id="CLU_110687_1_2_0"/>
<evidence type="ECO:0000313" key="2">
    <source>
        <dbReference type="Proteomes" id="UP000030700"/>
    </source>
</evidence>
<organism evidence="1">
    <name type="scientific">Candidatus Moduliflexus flocculans</name>
    <dbReference type="NCBI Taxonomy" id="1499966"/>
    <lineage>
        <taxon>Bacteria</taxon>
        <taxon>Candidatus Moduliflexota</taxon>
        <taxon>Candidatus Moduliflexia</taxon>
        <taxon>Candidatus Moduliflexales</taxon>
        <taxon>Candidatus Moduliflexaceae</taxon>
    </lineage>
</organism>
<sequence length="106" mass="12193">MVLFKESPLFTKLVRNYLTDDEYAGLQWALASHPDAGDVIPGSGGLRKLRWNAQGRGKRGGLRVIYYWRSTLGDIWLLTIYAKNEAENIPAHILRRIKEEFDDEET</sequence>
<dbReference type="AlphaFoldDB" id="A0A081BNF8"/>
<gene>
    <name evidence="1" type="ORF">U14_03170</name>
</gene>
<dbReference type="EMBL" id="DF820457">
    <property type="protein sequence ID" value="GAK51924.1"/>
    <property type="molecule type" value="Genomic_DNA"/>
</dbReference>
<dbReference type="PIRSF" id="PIRSF039032">
    <property type="entry name" value="HigB-2"/>
    <property type="match status" value="1"/>
</dbReference>